<dbReference type="Gene3D" id="2.70.98.10">
    <property type="match status" value="1"/>
</dbReference>
<dbReference type="InterPro" id="IPR014718">
    <property type="entry name" value="GH-type_carb-bd"/>
</dbReference>
<organism evidence="9">
    <name type="scientific">Lichtheimia ramosa</name>
    <dbReference type="NCBI Taxonomy" id="688394"/>
    <lineage>
        <taxon>Eukaryota</taxon>
        <taxon>Fungi</taxon>
        <taxon>Fungi incertae sedis</taxon>
        <taxon>Mucoromycota</taxon>
        <taxon>Mucoromycotina</taxon>
        <taxon>Mucoromycetes</taxon>
        <taxon>Mucorales</taxon>
        <taxon>Lichtheimiaceae</taxon>
        <taxon>Lichtheimia</taxon>
    </lineage>
</organism>
<dbReference type="UniPathway" id="UPA00242"/>
<feature type="signal peptide" evidence="8">
    <location>
        <begin position="1"/>
        <end position="20"/>
    </location>
</feature>
<dbReference type="PANTHER" id="PTHR10091">
    <property type="entry name" value="ALDOSE-1-EPIMERASE"/>
    <property type="match status" value="1"/>
</dbReference>
<evidence type="ECO:0000256" key="7">
    <source>
        <dbReference type="PIRSR" id="PIRSR005096-3"/>
    </source>
</evidence>
<evidence type="ECO:0000256" key="4">
    <source>
        <dbReference type="ARBA" id="ARBA00023277"/>
    </source>
</evidence>
<dbReference type="CDD" id="cd09019">
    <property type="entry name" value="galactose_mutarotase_like"/>
    <property type="match status" value="1"/>
</dbReference>
<evidence type="ECO:0000256" key="8">
    <source>
        <dbReference type="SAM" id="SignalP"/>
    </source>
</evidence>
<comment type="catalytic activity">
    <reaction evidence="5">
        <text>alpha-D-glucose = beta-D-glucose</text>
        <dbReference type="Rhea" id="RHEA:10264"/>
        <dbReference type="ChEBI" id="CHEBI:15903"/>
        <dbReference type="ChEBI" id="CHEBI:17925"/>
        <dbReference type="EC" id="5.1.3.3"/>
    </reaction>
</comment>
<dbReference type="GO" id="GO:0033499">
    <property type="term" value="P:galactose catabolic process via UDP-galactose, Leloir pathway"/>
    <property type="evidence" value="ECO:0007669"/>
    <property type="project" value="TreeGrafter"/>
</dbReference>
<dbReference type="OrthoDB" id="274691at2759"/>
<gene>
    <name evidence="9" type="ORF">LRAMOSA03075</name>
</gene>
<dbReference type="PIRSF" id="PIRSF005096">
    <property type="entry name" value="GALM"/>
    <property type="match status" value="1"/>
</dbReference>
<feature type="binding site" evidence="7">
    <location>
        <begin position="89"/>
        <end position="90"/>
    </location>
    <ligand>
        <name>beta-D-galactose</name>
        <dbReference type="ChEBI" id="CHEBI:27667"/>
    </ligand>
</feature>
<evidence type="ECO:0000256" key="3">
    <source>
        <dbReference type="ARBA" id="ARBA00023235"/>
    </source>
</evidence>
<comment type="similarity">
    <text evidence="2 5">Belongs to the aldose epimerase family.</text>
</comment>
<dbReference type="GO" id="GO:0004034">
    <property type="term" value="F:aldose 1-epimerase activity"/>
    <property type="evidence" value="ECO:0007669"/>
    <property type="project" value="UniProtKB-EC"/>
</dbReference>
<dbReference type="PANTHER" id="PTHR10091:SF6">
    <property type="entry name" value="1-EPIMERASE, PUTATIVE (AFU_ORTHOLOGUE AFUA_3G13240)-RELATED"/>
    <property type="match status" value="1"/>
</dbReference>
<dbReference type="EMBL" id="LK023335">
    <property type="protein sequence ID" value="CDS10399.1"/>
    <property type="molecule type" value="Genomic_DNA"/>
</dbReference>
<keyword evidence="3 5" id="KW-0413">Isomerase</keyword>
<dbReference type="InterPro" id="IPR015443">
    <property type="entry name" value="Aldose_1-epimerase"/>
</dbReference>
<keyword evidence="8" id="KW-0732">Signal</keyword>
<evidence type="ECO:0000256" key="5">
    <source>
        <dbReference type="PIRNR" id="PIRNR005096"/>
    </source>
</evidence>
<evidence type="ECO:0000256" key="6">
    <source>
        <dbReference type="PIRSR" id="PIRSR005096-2"/>
    </source>
</evidence>
<dbReference type="EC" id="5.1.3.3" evidence="5"/>
<proteinExistence type="inferred from homology"/>
<evidence type="ECO:0000313" key="9">
    <source>
        <dbReference type="EMBL" id="CDS10399.1"/>
    </source>
</evidence>
<dbReference type="GO" id="GO:0006006">
    <property type="term" value="P:glucose metabolic process"/>
    <property type="evidence" value="ECO:0007669"/>
    <property type="project" value="TreeGrafter"/>
</dbReference>
<feature type="binding site" evidence="7">
    <location>
        <begin position="187"/>
        <end position="189"/>
    </location>
    <ligand>
        <name>beta-D-galactose</name>
        <dbReference type="ChEBI" id="CHEBI:27667"/>
    </ligand>
</feature>
<dbReference type="SUPFAM" id="SSF74650">
    <property type="entry name" value="Galactose mutarotase-like"/>
    <property type="match status" value="1"/>
</dbReference>
<protein>
    <recommendedName>
        <fullName evidence="5">Aldose 1-epimerase</fullName>
        <ecNumber evidence="5">5.1.3.3</ecNumber>
    </recommendedName>
</protein>
<keyword evidence="4 5" id="KW-0119">Carbohydrate metabolism</keyword>
<evidence type="ECO:0000256" key="1">
    <source>
        <dbReference type="ARBA" id="ARBA00005028"/>
    </source>
</evidence>
<dbReference type="InterPro" id="IPR008183">
    <property type="entry name" value="Aldose_1/G6P_1-epimerase"/>
</dbReference>
<sequence>MQIVSSLILAAGLLMANVNACEEYKKHTIKAKGIEASFIEYGATITNLWVNDKHGVPRDIILGWDDTSQYNLQSGLPGFLGGVVGRYANRIANGTFTIDDTEYHTPLNENKITTLHGGDMGFNRLNWTLIDKGKQDITFGLTSADGDEGFPGTVDVRVKYSVNDNQEWHIDYEGTTDKETIMMLSQHTYWNLDAFTTSDTVDDQVLWIPADKFIKTDGALIPTGELADVEGTALDFRKEKPIGRDLKKATECGDDCIGYDNCFVLSDPNEQDYQLKAYAPSTGIQLAIKTDQPAMQFYSCNGLDGTLPIKKTQGPHGSKKHAHHRKGGKKQYVQQYGCFVLETEEYIDGINNPQWGKEHMGLLKPDDKYTQHAEYHFSIHH</sequence>
<feature type="binding site" evidence="6">
    <location>
        <position position="260"/>
    </location>
    <ligand>
        <name>beta-D-galactose</name>
        <dbReference type="ChEBI" id="CHEBI:27667"/>
    </ligand>
</feature>
<comment type="pathway">
    <text evidence="1 5">Carbohydrate metabolism; hexose metabolism.</text>
</comment>
<dbReference type="NCBIfam" id="NF008277">
    <property type="entry name" value="PRK11055.1"/>
    <property type="match status" value="1"/>
</dbReference>
<accession>A0A077WT20</accession>
<evidence type="ECO:0000256" key="2">
    <source>
        <dbReference type="ARBA" id="ARBA00006206"/>
    </source>
</evidence>
<dbReference type="InterPro" id="IPR011013">
    <property type="entry name" value="Gal_mutarotase_sf_dom"/>
</dbReference>
<dbReference type="InterPro" id="IPR047215">
    <property type="entry name" value="Galactose_mutarotase-like"/>
</dbReference>
<reference evidence="9" key="1">
    <citation type="journal article" date="2014" name="Genome Announc.">
        <title>De novo whole-genome sequence and genome annotation of Lichtheimia ramosa.</title>
        <authorList>
            <person name="Linde J."/>
            <person name="Schwartze V."/>
            <person name="Binder U."/>
            <person name="Lass-Florl C."/>
            <person name="Voigt K."/>
            <person name="Horn F."/>
        </authorList>
    </citation>
    <scope>NUCLEOTIDE SEQUENCE</scope>
    <source>
        <strain evidence="9">JMRC FSU:6197</strain>
    </source>
</reference>
<name>A0A077WT20_9FUNG</name>
<feature type="chain" id="PRO_5001726740" description="Aldose 1-epimerase" evidence="8">
    <location>
        <begin position="21"/>
        <end position="381"/>
    </location>
</feature>
<dbReference type="GO" id="GO:0030246">
    <property type="term" value="F:carbohydrate binding"/>
    <property type="evidence" value="ECO:0007669"/>
    <property type="project" value="InterPro"/>
</dbReference>
<dbReference type="Pfam" id="PF01263">
    <property type="entry name" value="Aldose_epim"/>
    <property type="match status" value="1"/>
</dbReference>
<dbReference type="AlphaFoldDB" id="A0A077WT20"/>